<evidence type="ECO:0000313" key="6">
    <source>
        <dbReference type="EMBL" id="SHI63493.1"/>
    </source>
</evidence>
<dbReference type="GO" id="GO:0003690">
    <property type="term" value="F:double-stranded DNA binding"/>
    <property type="evidence" value="ECO:0007669"/>
    <property type="project" value="InterPro"/>
</dbReference>
<accession>A0A1M6CRJ1</accession>
<dbReference type="InterPro" id="IPR050847">
    <property type="entry name" value="SASP_DNA-binding"/>
</dbReference>
<dbReference type="InterPro" id="IPR038300">
    <property type="entry name" value="SASP_sf_alpha/beta"/>
</dbReference>
<name>A0A1M6CRJ1_9CLOT</name>
<reference evidence="6 7" key="1">
    <citation type="submission" date="2016-11" db="EMBL/GenBank/DDBJ databases">
        <authorList>
            <person name="Jaros S."/>
            <person name="Januszkiewicz K."/>
            <person name="Wedrychowicz H."/>
        </authorList>
    </citation>
    <scope>NUCLEOTIDE SEQUENCE [LARGE SCALE GENOMIC DNA]</scope>
    <source>
        <strain evidence="6 7">DSM 21758</strain>
    </source>
</reference>
<dbReference type="AlphaFoldDB" id="A0A1M6CRJ1"/>
<dbReference type="GO" id="GO:0030435">
    <property type="term" value="P:sporulation resulting in formation of a cellular spore"/>
    <property type="evidence" value="ECO:0007669"/>
    <property type="project" value="UniProtKB-KW"/>
</dbReference>
<dbReference type="InterPro" id="IPR018126">
    <property type="entry name" value="SASP_alpha/beta-type_CS"/>
</dbReference>
<evidence type="ECO:0000256" key="1">
    <source>
        <dbReference type="ARBA" id="ARBA00003863"/>
    </source>
</evidence>
<keyword evidence="7" id="KW-1185">Reference proteome</keyword>
<keyword evidence="4" id="KW-0238">DNA-binding</keyword>
<dbReference type="STRING" id="1121302.SAMN02745163_00530"/>
<dbReference type="RefSeq" id="WP_072985012.1">
    <property type="nucleotide sequence ID" value="NZ_FQZB01000004.1"/>
</dbReference>
<dbReference type="Pfam" id="PF00269">
    <property type="entry name" value="SASP"/>
    <property type="match status" value="1"/>
</dbReference>
<proteinExistence type="inferred from homology"/>
<dbReference type="Proteomes" id="UP000184310">
    <property type="component" value="Unassembled WGS sequence"/>
</dbReference>
<organism evidence="6 7">
    <name type="scientific">Clostridium cavendishii DSM 21758</name>
    <dbReference type="NCBI Taxonomy" id="1121302"/>
    <lineage>
        <taxon>Bacteria</taxon>
        <taxon>Bacillati</taxon>
        <taxon>Bacillota</taxon>
        <taxon>Clostridia</taxon>
        <taxon>Eubacteriales</taxon>
        <taxon>Clostridiaceae</taxon>
        <taxon>Clostridium</taxon>
    </lineage>
</organism>
<dbReference type="PANTHER" id="PTHR36107:SF1">
    <property type="entry name" value="SMALL, ACID-SOLUBLE SPORE PROTEIN A"/>
    <property type="match status" value="1"/>
</dbReference>
<dbReference type="GO" id="GO:0006265">
    <property type="term" value="P:DNA topological change"/>
    <property type="evidence" value="ECO:0007669"/>
    <property type="project" value="InterPro"/>
</dbReference>
<evidence type="ECO:0000256" key="2">
    <source>
        <dbReference type="ARBA" id="ARBA00005442"/>
    </source>
</evidence>
<feature type="region of interest" description="Disordered" evidence="5">
    <location>
        <begin position="27"/>
        <end position="52"/>
    </location>
</feature>
<dbReference type="PANTHER" id="PTHR36107">
    <property type="entry name" value="SMALL, ACID-SOLUBLE SPORE PROTEIN A"/>
    <property type="match status" value="1"/>
</dbReference>
<sequence>MASSNKKLVPEAKKGLNRLKNEVASEVGMEDYEHRDKGEISSRQNGSIGGEMVRRMVQSYQESLINR</sequence>
<dbReference type="OrthoDB" id="1683773at2"/>
<evidence type="ECO:0000256" key="5">
    <source>
        <dbReference type="SAM" id="MobiDB-lite"/>
    </source>
</evidence>
<dbReference type="PROSITE" id="PS00304">
    <property type="entry name" value="SASP_1"/>
    <property type="match status" value="1"/>
</dbReference>
<comment type="similarity">
    <text evidence="2">Belongs to the alpha/beta-type SASP family.</text>
</comment>
<dbReference type="Gene3D" id="6.10.10.80">
    <property type="entry name" value="Small, acid-soluble spore protein, alpha/beta type-like"/>
    <property type="match status" value="1"/>
</dbReference>
<protein>
    <submittedName>
        <fullName evidence="6">Small, acid-soluble spore protein, alpha/beta type</fullName>
    </submittedName>
</protein>
<gene>
    <name evidence="6" type="ORF">SAMN02745163_00530</name>
</gene>
<keyword evidence="3" id="KW-0749">Sporulation</keyword>
<comment type="function">
    <text evidence="1">SASP are bound to spore DNA. They are double-stranded DNA-binding proteins that cause DNA to change to an a-like conformation. They protect the DNA backbone from chemical and enzymatic cleavage and are thus involved in dormant spore's high resistance to UV light.</text>
</comment>
<evidence type="ECO:0000256" key="4">
    <source>
        <dbReference type="ARBA" id="ARBA00023125"/>
    </source>
</evidence>
<dbReference type="InterPro" id="IPR001448">
    <property type="entry name" value="SASP_alpha/beta-type"/>
</dbReference>
<evidence type="ECO:0000313" key="7">
    <source>
        <dbReference type="Proteomes" id="UP000184310"/>
    </source>
</evidence>
<evidence type="ECO:0000256" key="3">
    <source>
        <dbReference type="ARBA" id="ARBA00022969"/>
    </source>
</evidence>
<feature type="compositionally biased region" description="Basic and acidic residues" evidence="5">
    <location>
        <begin position="31"/>
        <end position="40"/>
    </location>
</feature>
<dbReference type="EMBL" id="FQZB01000004">
    <property type="protein sequence ID" value="SHI63493.1"/>
    <property type="molecule type" value="Genomic_DNA"/>
</dbReference>